<dbReference type="Gene3D" id="2.60.40.10">
    <property type="entry name" value="Immunoglobulins"/>
    <property type="match status" value="3"/>
</dbReference>
<dbReference type="PANTHER" id="PTHR23411">
    <property type="entry name" value="TAPASIN"/>
    <property type="match status" value="1"/>
</dbReference>
<feature type="domain" description="Ig-like" evidence="2">
    <location>
        <begin position="27"/>
        <end position="114"/>
    </location>
</feature>
<dbReference type="GeneTree" id="ENSGT00940000161516"/>
<dbReference type="FunFam" id="2.60.40.10:FF:000463">
    <property type="entry name" value="Immunoglobulin heavy constant gamma 1"/>
    <property type="match status" value="1"/>
</dbReference>
<keyword evidence="4" id="KW-1185">Reference proteome</keyword>
<sequence>MVLTSLGHGSRAPSYNISHVPVTSKAPSVFPLSSPMCKDPVIIGCLIKDFFPPAPVTVTWGKSGKETTFLPVLDKESGLFTTSSQLSLPAAECPVCSNVTCSVQHATSAIKTVEVPCPGPRPPKPPPCDCSQINLSLQRPSLEDLLLGSDASLTCTLSGLKTNQPASFSWEPSTGKEPIQKPVEVDSHGGYTVSSVLPGCAELWNSGTTFTCTVTHPDFEGTKTATAKKETENVFRPQVHLLPPPSEELALNELVSLTCLVRGFSPKEVLVRWLHGTEELTSDKYLVWDPLKEPDEGATTYAVTSVLRVTAAAWKQGDSFSCIVGHESLPLSFTQKTIDHQSGKPTHVNVSVIMAEADGTCY</sequence>
<evidence type="ECO:0000313" key="4">
    <source>
        <dbReference type="Proteomes" id="UP000694398"/>
    </source>
</evidence>
<keyword evidence="1" id="KW-0393">Immunoglobulin domain</keyword>
<dbReference type="GO" id="GO:0003823">
    <property type="term" value="F:antigen binding"/>
    <property type="evidence" value="ECO:0007669"/>
    <property type="project" value="Ensembl"/>
</dbReference>
<dbReference type="InterPro" id="IPR050380">
    <property type="entry name" value="Immune_Resp_Modulators"/>
</dbReference>
<evidence type="ECO:0000259" key="2">
    <source>
        <dbReference type="PROSITE" id="PS50835"/>
    </source>
</evidence>
<dbReference type="CDD" id="cd04986">
    <property type="entry name" value="IgC1_CH2_IgA"/>
    <property type="match status" value="1"/>
</dbReference>
<dbReference type="AlphaFoldDB" id="A0A8C2YL90"/>
<dbReference type="GO" id="GO:0042571">
    <property type="term" value="C:immunoglobulin complex, circulating"/>
    <property type="evidence" value="ECO:0007669"/>
    <property type="project" value="Ensembl"/>
</dbReference>
<proteinExistence type="predicted"/>
<dbReference type="InterPro" id="IPR013783">
    <property type="entry name" value="Ig-like_fold"/>
</dbReference>
<dbReference type="SMART" id="SM00407">
    <property type="entry name" value="IGc1"/>
    <property type="match status" value="2"/>
</dbReference>
<dbReference type="InterPro" id="IPR036179">
    <property type="entry name" value="Ig-like_dom_sf"/>
</dbReference>
<reference evidence="3" key="2">
    <citation type="submission" date="2025-09" db="UniProtKB">
        <authorList>
            <consortium name="Ensembl"/>
        </authorList>
    </citation>
    <scope>IDENTIFICATION</scope>
</reference>
<dbReference type="FunFam" id="2.60.40.10:FF:000998">
    <property type="entry name" value="Immunoglobulin heavy constant epsilon"/>
    <property type="match status" value="1"/>
</dbReference>
<dbReference type="InterPro" id="IPR013151">
    <property type="entry name" value="Immunoglobulin_dom"/>
</dbReference>
<dbReference type="InterPro" id="IPR003597">
    <property type="entry name" value="Ig_C1-set"/>
</dbReference>
<protein>
    <recommendedName>
        <fullName evidence="2">Ig-like domain-containing protein</fullName>
    </recommendedName>
</protein>
<dbReference type="SUPFAM" id="SSF48726">
    <property type="entry name" value="Immunoglobulin"/>
    <property type="match status" value="3"/>
</dbReference>
<dbReference type="PROSITE" id="PS50835">
    <property type="entry name" value="IG_LIKE"/>
    <property type="match status" value="3"/>
</dbReference>
<dbReference type="PROSITE" id="PS00290">
    <property type="entry name" value="IG_MHC"/>
    <property type="match status" value="2"/>
</dbReference>
<evidence type="ECO:0000313" key="3">
    <source>
        <dbReference type="Ensembl" id="ENSCLAP00000006923.1"/>
    </source>
</evidence>
<reference evidence="3" key="1">
    <citation type="submission" date="2025-08" db="UniProtKB">
        <authorList>
            <consortium name="Ensembl"/>
        </authorList>
    </citation>
    <scope>IDENTIFICATION</scope>
</reference>
<dbReference type="InterPro" id="IPR003006">
    <property type="entry name" value="Ig/MHC_CS"/>
</dbReference>
<dbReference type="Proteomes" id="UP000694398">
    <property type="component" value="Unassembled WGS sequence"/>
</dbReference>
<name>A0A8C2YL90_CHILA</name>
<dbReference type="OMA" id="QCHVEHY"/>
<dbReference type="InterPro" id="IPR007110">
    <property type="entry name" value="Ig-like_dom"/>
</dbReference>
<accession>A0A8C2YL90</accession>
<feature type="domain" description="Ig-like" evidence="2">
    <location>
        <begin position="237"/>
        <end position="339"/>
    </location>
</feature>
<dbReference type="Ensembl" id="ENSCLAT00000007035.1">
    <property type="protein sequence ID" value="ENSCLAP00000006923.1"/>
    <property type="gene ID" value="ENSCLAG00000004871.1"/>
</dbReference>
<evidence type="ECO:0000256" key="1">
    <source>
        <dbReference type="ARBA" id="ARBA00023319"/>
    </source>
</evidence>
<feature type="domain" description="Ig-like" evidence="2">
    <location>
        <begin position="120"/>
        <end position="232"/>
    </location>
</feature>
<dbReference type="CDD" id="cd05768">
    <property type="entry name" value="IgC1_CH3_IgAGD_CH4_IgAEM"/>
    <property type="match status" value="1"/>
</dbReference>
<dbReference type="Pfam" id="PF00047">
    <property type="entry name" value="ig"/>
    <property type="match status" value="1"/>
</dbReference>
<dbReference type="GO" id="GO:0002385">
    <property type="term" value="P:mucosal immune response"/>
    <property type="evidence" value="ECO:0007669"/>
    <property type="project" value="Ensembl"/>
</dbReference>
<dbReference type="GO" id="GO:0002455">
    <property type="term" value="P:humoral immune response mediated by circulating immunoglobulin"/>
    <property type="evidence" value="ECO:0007669"/>
    <property type="project" value="Ensembl"/>
</dbReference>
<dbReference type="Pfam" id="PF07654">
    <property type="entry name" value="C1-set"/>
    <property type="match status" value="2"/>
</dbReference>
<organism evidence="3 4">
    <name type="scientific">Chinchilla lanigera</name>
    <name type="common">Long-tailed chinchilla</name>
    <name type="synonym">Chinchilla villidera</name>
    <dbReference type="NCBI Taxonomy" id="34839"/>
    <lineage>
        <taxon>Eukaryota</taxon>
        <taxon>Metazoa</taxon>
        <taxon>Chordata</taxon>
        <taxon>Craniata</taxon>
        <taxon>Vertebrata</taxon>
        <taxon>Euteleostomi</taxon>
        <taxon>Mammalia</taxon>
        <taxon>Eutheria</taxon>
        <taxon>Euarchontoglires</taxon>
        <taxon>Glires</taxon>
        <taxon>Rodentia</taxon>
        <taxon>Hystricomorpha</taxon>
        <taxon>Chinchillidae</taxon>
        <taxon>Chinchilla</taxon>
    </lineage>
</organism>